<accession>A0A0W0S8E3</accession>
<comment type="function">
    <text evidence="1">Involved in the import of queuosine (Q) precursors, required for Q precursor salvage.</text>
</comment>
<dbReference type="STRING" id="28084.Lche_1381"/>
<reference evidence="2 3" key="1">
    <citation type="submission" date="2015-11" db="EMBL/GenBank/DDBJ databases">
        <title>Genomic analysis of 38 Legionella species identifies large and diverse effector repertoires.</title>
        <authorList>
            <person name="Burstein D."/>
            <person name="Amaro F."/>
            <person name="Zusman T."/>
            <person name="Lifshitz Z."/>
            <person name="Cohen O."/>
            <person name="Gilbert J.A."/>
            <person name="Pupko T."/>
            <person name="Shuman H.A."/>
            <person name="Segal G."/>
        </authorList>
    </citation>
    <scope>NUCLEOTIDE SEQUENCE [LARGE SCALE GENOMIC DNA]</scope>
    <source>
        <strain evidence="2 3">ORW</strain>
    </source>
</reference>
<keyword evidence="1" id="KW-0997">Cell inner membrane</keyword>
<dbReference type="InterPro" id="IPR003744">
    <property type="entry name" value="YhhQ"/>
</dbReference>
<gene>
    <name evidence="2" type="ORF">Lche_1381</name>
</gene>
<dbReference type="HAMAP" id="MF_02088">
    <property type="entry name" value="Q_prec_transport"/>
    <property type="match status" value="1"/>
</dbReference>
<feature type="transmembrane region" description="Helical" evidence="1">
    <location>
        <begin position="110"/>
        <end position="132"/>
    </location>
</feature>
<dbReference type="PANTHER" id="PTHR34300">
    <property type="entry name" value="QUEUOSINE PRECURSOR TRANSPORTER-RELATED"/>
    <property type="match status" value="1"/>
</dbReference>
<comment type="subcellular location">
    <subcellularLocation>
        <location evidence="1">Cell inner membrane</location>
        <topology evidence="1">Multi-pass membrane protein</topology>
    </subcellularLocation>
</comment>
<feature type="transmembrane region" description="Helical" evidence="1">
    <location>
        <begin position="153"/>
        <end position="178"/>
    </location>
</feature>
<dbReference type="GO" id="GO:0005886">
    <property type="term" value="C:plasma membrane"/>
    <property type="evidence" value="ECO:0007669"/>
    <property type="project" value="UniProtKB-SubCell"/>
</dbReference>
<name>A0A0W0S8E3_9GAMM</name>
<dbReference type="EMBL" id="LNXW01000013">
    <property type="protein sequence ID" value="KTC79361.1"/>
    <property type="molecule type" value="Genomic_DNA"/>
</dbReference>
<dbReference type="PANTHER" id="PTHR34300:SF2">
    <property type="entry name" value="QUEUOSINE PRECURSOR TRANSPORTER-RELATED"/>
    <property type="match status" value="1"/>
</dbReference>
<dbReference type="PATRIC" id="fig|28084.5.peg.1504"/>
<feature type="transmembrane region" description="Helical" evidence="1">
    <location>
        <begin position="184"/>
        <end position="207"/>
    </location>
</feature>
<comment type="caution">
    <text evidence="2">The sequence shown here is derived from an EMBL/GenBank/DDBJ whole genome shotgun (WGS) entry which is preliminary data.</text>
</comment>
<sequence length="268" mass="31233">MDTAIHTTSRNGPVIIHSNYLWYLTLTYSMIIVLANWFDPRLISIWGLTTDAGTLIFPLSFLLSDLITEVYGYKYARRTIWCGFIFNVFFFLYGQLVIHMPNPNFATNNALFDTLLATNFRIILASFISYLLSESFNSYLMAKTKIRVQGRYMAGRFFLSSFLASGLDSMIFTTIAFYKSIPDSVLMTMIVTMWFIKVFMELCGLPLSINLVNKLKRIEQIDIYDKKTKFNLFRFDLDYVEQENKFLNRDILDSNSFFKAKAQSNYNM</sequence>
<dbReference type="NCBIfam" id="TIGR00697">
    <property type="entry name" value="queuosine precursor transporter"/>
    <property type="match status" value="1"/>
</dbReference>
<evidence type="ECO:0000313" key="2">
    <source>
        <dbReference type="EMBL" id="KTC79361.1"/>
    </source>
</evidence>
<keyword evidence="1" id="KW-1133">Transmembrane helix</keyword>
<evidence type="ECO:0000256" key="1">
    <source>
        <dbReference type="HAMAP-Rule" id="MF_02088"/>
    </source>
</evidence>
<dbReference type="OrthoDB" id="9805479at2"/>
<dbReference type="AlphaFoldDB" id="A0A0W0S8E3"/>
<dbReference type="Proteomes" id="UP000054921">
    <property type="component" value="Unassembled WGS sequence"/>
</dbReference>
<keyword evidence="1" id="KW-0812">Transmembrane</keyword>
<organism evidence="2 3">
    <name type="scientific">Legionella cherrii</name>
    <dbReference type="NCBI Taxonomy" id="28084"/>
    <lineage>
        <taxon>Bacteria</taxon>
        <taxon>Pseudomonadati</taxon>
        <taxon>Pseudomonadota</taxon>
        <taxon>Gammaproteobacteria</taxon>
        <taxon>Legionellales</taxon>
        <taxon>Legionellaceae</taxon>
        <taxon>Legionella</taxon>
    </lineage>
</organism>
<dbReference type="GO" id="GO:0022857">
    <property type="term" value="F:transmembrane transporter activity"/>
    <property type="evidence" value="ECO:0007669"/>
    <property type="project" value="UniProtKB-UniRule"/>
</dbReference>
<dbReference type="Pfam" id="PF02592">
    <property type="entry name" value="Vut_1"/>
    <property type="match status" value="1"/>
</dbReference>
<evidence type="ECO:0000313" key="3">
    <source>
        <dbReference type="Proteomes" id="UP000054921"/>
    </source>
</evidence>
<keyword evidence="1" id="KW-0472">Membrane</keyword>
<feature type="transmembrane region" description="Helical" evidence="1">
    <location>
        <begin position="20"/>
        <end position="38"/>
    </location>
</feature>
<comment type="similarity">
    <text evidence="1">Belongs to the vitamin uptake transporter (VUT/ECF) (TC 2.A.88) family. Q precursor transporter subfamily.</text>
</comment>
<keyword evidence="1" id="KW-0813">Transport</keyword>
<proteinExistence type="inferred from homology"/>
<keyword evidence="1" id="KW-1003">Cell membrane</keyword>
<feature type="transmembrane region" description="Helical" evidence="1">
    <location>
        <begin position="44"/>
        <end position="67"/>
    </location>
</feature>
<feature type="transmembrane region" description="Helical" evidence="1">
    <location>
        <begin position="79"/>
        <end position="98"/>
    </location>
</feature>
<dbReference type="RefSeq" id="WP_058387627.1">
    <property type="nucleotide sequence ID" value="NZ_LNXW01000013.1"/>
</dbReference>
<protein>
    <recommendedName>
        <fullName evidence="1">Probable queuosine precursor transporter</fullName>
        <shortName evidence="1">Q precursor transporter</shortName>
    </recommendedName>
</protein>